<dbReference type="RefSeq" id="WP_242284182.1">
    <property type="nucleotide sequence ID" value="NZ_JAKKSL010000001.1"/>
</dbReference>
<dbReference type="SUPFAM" id="SSF52833">
    <property type="entry name" value="Thioredoxin-like"/>
    <property type="match status" value="1"/>
</dbReference>
<dbReference type="SFLD" id="SFLDS00019">
    <property type="entry name" value="Glutathione_Transferase_(cytos"/>
    <property type="match status" value="1"/>
</dbReference>
<dbReference type="Gene3D" id="1.20.1050.10">
    <property type="match status" value="1"/>
</dbReference>
<dbReference type="EMBL" id="JAKKSL010000001">
    <property type="protein sequence ID" value="MCI2283034.1"/>
    <property type="molecule type" value="Genomic_DNA"/>
</dbReference>
<name>A0ABS9WYF7_9GAMM</name>
<gene>
    <name evidence="3" type="primary">grxB</name>
    <name evidence="3" type="ORF">L3081_06005</name>
</gene>
<dbReference type="NCBIfam" id="NF007702">
    <property type="entry name" value="PRK10387.1"/>
    <property type="match status" value="1"/>
</dbReference>
<evidence type="ECO:0000259" key="2">
    <source>
        <dbReference type="Pfam" id="PF13417"/>
    </source>
</evidence>
<dbReference type="NCBIfam" id="TIGR02182">
    <property type="entry name" value="GRXB"/>
    <property type="match status" value="1"/>
</dbReference>
<proteinExistence type="predicted"/>
<comment type="caution">
    <text evidence="3">The sequence shown here is derived from an EMBL/GenBank/DDBJ whole genome shotgun (WGS) entry which is preliminary data.</text>
</comment>
<dbReference type="InterPro" id="IPR036249">
    <property type="entry name" value="Thioredoxin-like_sf"/>
</dbReference>
<protein>
    <submittedName>
        <fullName evidence="3">Glutaredoxin 2</fullName>
    </submittedName>
</protein>
<sequence length="216" mass="24410">MRLFIYDHCPYCVRARMPFGMKNIPVDISVLSNDDEATPIAMIGIKACPILQKTDGSFMGESMDIVHYVDQLDGSPIFGPSANREDLNTWLEKVNTLFKKLLYPRWVTSSVEEFKTQSAIDYFTNKKSKELGSFSEALANSDVLIKELEAELILLAAMLNSEAHVNEQLSIDDVDLFGRLRAITLIKDLIIPEKIRAYIDYFSAESGIPLFYNIAQ</sequence>
<reference evidence="3" key="1">
    <citation type="submission" date="2022-01" db="EMBL/GenBank/DDBJ databases">
        <title>Colwellia maritima, isolated from seawater.</title>
        <authorList>
            <person name="Kristyanto S."/>
            <person name="Jung J."/>
            <person name="Jeon C.O."/>
        </authorList>
    </citation>
    <scope>NUCLEOTIDE SEQUENCE</scope>
    <source>
        <strain evidence="3">MSW7</strain>
    </source>
</reference>
<feature type="domain" description="Glutaredoxin 2 C-terminal" evidence="1">
    <location>
        <begin position="87"/>
        <end position="215"/>
    </location>
</feature>
<dbReference type="InterPro" id="IPR040079">
    <property type="entry name" value="Glutathione_S-Trfase"/>
</dbReference>
<dbReference type="Gene3D" id="3.40.30.10">
    <property type="entry name" value="Glutaredoxin"/>
    <property type="match status" value="1"/>
</dbReference>
<dbReference type="CDD" id="cd03037">
    <property type="entry name" value="GST_N_GRX2"/>
    <property type="match status" value="1"/>
</dbReference>
<dbReference type="InterPro" id="IPR007494">
    <property type="entry name" value="Glutaredoxin2_C"/>
</dbReference>
<accession>A0ABS9WYF7</accession>
<dbReference type="Proteomes" id="UP001139646">
    <property type="component" value="Unassembled WGS sequence"/>
</dbReference>
<evidence type="ECO:0000259" key="1">
    <source>
        <dbReference type="Pfam" id="PF04399"/>
    </source>
</evidence>
<evidence type="ECO:0000313" key="4">
    <source>
        <dbReference type="Proteomes" id="UP001139646"/>
    </source>
</evidence>
<dbReference type="Pfam" id="PF13417">
    <property type="entry name" value="GST_N_3"/>
    <property type="match status" value="1"/>
</dbReference>
<dbReference type="InterPro" id="IPR004045">
    <property type="entry name" value="Glutathione_S-Trfase_N"/>
</dbReference>
<dbReference type="CDD" id="cd03199">
    <property type="entry name" value="GST_C_GRX2"/>
    <property type="match status" value="1"/>
</dbReference>
<dbReference type="SFLD" id="SFLDG01204">
    <property type="entry name" value="Grx2-like.1"/>
    <property type="match status" value="1"/>
</dbReference>
<keyword evidence="4" id="KW-1185">Reference proteome</keyword>
<evidence type="ECO:0000313" key="3">
    <source>
        <dbReference type="EMBL" id="MCI2283034.1"/>
    </source>
</evidence>
<dbReference type="InterPro" id="IPR036282">
    <property type="entry name" value="Glutathione-S-Trfase_C_sf"/>
</dbReference>
<dbReference type="InterPro" id="IPR011901">
    <property type="entry name" value="Grx2"/>
</dbReference>
<feature type="domain" description="GST N-terminal" evidence="2">
    <location>
        <begin position="3"/>
        <end position="74"/>
    </location>
</feature>
<organism evidence="3 4">
    <name type="scientific">Colwellia maritima</name>
    <dbReference type="NCBI Taxonomy" id="2912588"/>
    <lineage>
        <taxon>Bacteria</taxon>
        <taxon>Pseudomonadati</taxon>
        <taxon>Pseudomonadota</taxon>
        <taxon>Gammaproteobacteria</taxon>
        <taxon>Alteromonadales</taxon>
        <taxon>Colwelliaceae</taxon>
        <taxon>Colwellia</taxon>
    </lineage>
</organism>
<dbReference type="SUPFAM" id="SSF47616">
    <property type="entry name" value="GST C-terminal domain-like"/>
    <property type="match status" value="1"/>
</dbReference>
<dbReference type="SFLD" id="SFLDG01183">
    <property type="entry name" value="Grx2-like"/>
    <property type="match status" value="1"/>
</dbReference>
<dbReference type="Pfam" id="PF04399">
    <property type="entry name" value="Glutaredoxin2_C"/>
    <property type="match status" value="1"/>
</dbReference>